<accession>C5MFP0</accession>
<proteinExistence type="inferred from homology"/>
<dbReference type="KEGG" id="ctp:CTRG_04883"/>
<evidence type="ECO:0000256" key="2">
    <source>
        <dbReference type="ARBA" id="ARBA00022980"/>
    </source>
</evidence>
<dbReference type="Gene3D" id="3.30.1320.10">
    <property type="match status" value="1"/>
</dbReference>
<comment type="similarity">
    <text evidence="1">Belongs to the bacterial ribosomal protein bS16 family.</text>
</comment>
<dbReference type="EMBL" id="GG692401">
    <property type="protein sequence ID" value="EER31153.1"/>
    <property type="molecule type" value="Genomic_DNA"/>
</dbReference>
<dbReference type="InterPro" id="IPR020592">
    <property type="entry name" value="Ribosomal_bS16_CS"/>
</dbReference>
<evidence type="ECO:0008006" key="6">
    <source>
        <dbReference type="Google" id="ProtNLM"/>
    </source>
</evidence>
<dbReference type="AlphaFoldDB" id="C5MFP0"/>
<dbReference type="PROSITE" id="PS00732">
    <property type="entry name" value="RIBOSOMAL_S16"/>
    <property type="match status" value="1"/>
</dbReference>
<dbReference type="GO" id="GO:0005763">
    <property type="term" value="C:mitochondrial small ribosomal subunit"/>
    <property type="evidence" value="ECO:0007669"/>
    <property type="project" value="EnsemblFungi"/>
</dbReference>
<gene>
    <name evidence="4" type="ORF">CTRG_04883</name>
</gene>
<reference evidence="4 5" key="1">
    <citation type="journal article" date="2009" name="Nature">
        <title>Evolution of pathogenicity and sexual reproduction in eight Candida genomes.</title>
        <authorList>
            <person name="Butler G."/>
            <person name="Rasmussen M.D."/>
            <person name="Lin M.F."/>
            <person name="Santos M.A."/>
            <person name="Sakthikumar S."/>
            <person name="Munro C.A."/>
            <person name="Rheinbay E."/>
            <person name="Grabherr M."/>
            <person name="Forche A."/>
            <person name="Reedy J.L."/>
            <person name="Agrafioti I."/>
            <person name="Arnaud M.B."/>
            <person name="Bates S."/>
            <person name="Brown A.J."/>
            <person name="Brunke S."/>
            <person name="Costanzo M.C."/>
            <person name="Fitzpatrick D.A."/>
            <person name="de Groot P.W."/>
            <person name="Harris D."/>
            <person name="Hoyer L.L."/>
            <person name="Hube B."/>
            <person name="Klis F.M."/>
            <person name="Kodira C."/>
            <person name="Lennard N."/>
            <person name="Logue M.E."/>
            <person name="Martin R."/>
            <person name="Neiman A.M."/>
            <person name="Nikolaou E."/>
            <person name="Quail M.A."/>
            <person name="Quinn J."/>
            <person name="Santos M.C."/>
            <person name="Schmitzberger F.F."/>
            <person name="Sherlock G."/>
            <person name="Shah P."/>
            <person name="Silverstein K.A."/>
            <person name="Skrzypek M.S."/>
            <person name="Soll D."/>
            <person name="Staggs R."/>
            <person name="Stansfield I."/>
            <person name="Stumpf M.P."/>
            <person name="Sudbery P.E."/>
            <person name="Srikantha T."/>
            <person name="Zeng Q."/>
            <person name="Berman J."/>
            <person name="Berriman M."/>
            <person name="Heitman J."/>
            <person name="Gow N.A."/>
            <person name="Lorenz M.C."/>
            <person name="Birren B.W."/>
            <person name="Kellis M."/>
            <person name="Cuomo C.A."/>
        </authorList>
    </citation>
    <scope>NUCLEOTIDE SEQUENCE [LARGE SCALE GENOMIC DNA]</scope>
    <source>
        <strain evidence="5">ATCC MYA-3404 / T1</strain>
    </source>
</reference>
<dbReference type="Pfam" id="PF00886">
    <property type="entry name" value="Ribosomal_S16"/>
    <property type="match status" value="1"/>
</dbReference>
<dbReference type="VEuPathDB" id="FungiDB:CTRG_04883"/>
<dbReference type="OrthoDB" id="407221at2759"/>
<dbReference type="InterPro" id="IPR023803">
    <property type="entry name" value="Ribosomal_bS16_dom_sf"/>
</dbReference>
<evidence type="ECO:0000313" key="4">
    <source>
        <dbReference type="EMBL" id="EER31153.1"/>
    </source>
</evidence>
<dbReference type="InterPro" id="IPR000307">
    <property type="entry name" value="Ribosomal_bS16"/>
</dbReference>
<dbReference type="PANTHER" id="PTHR12919:SF20">
    <property type="entry name" value="SMALL RIBOSOMAL SUBUNIT PROTEIN BS16M"/>
    <property type="match status" value="1"/>
</dbReference>
<dbReference type="GO" id="GO:0003735">
    <property type="term" value="F:structural constituent of ribosome"/>
    <property type="evidence" value="ECO:0007669"/>
    <property type="project" value="EnsemblFungi"/>
</dbReference>
<name>C5MFP0_CANTT</name>
<keyword evidence="3" id="KW-0687">Ribonucleoprotein</keyword>
<dbReference type="STRING" id="294747.C5MFP0"/>
<dbReference type="GeneID" id="8298886"/>
<evidence type="ECO:0000256" key="1">
    <source>
        <dbReference type="ARBA" id="ARBA00006668"/>
    </source>
</evidence>
<sequence>MTTTPFMSLAEKTAYKRNLVKIRLARFGRRHQPVYNIVVMPAKKAPQKLPLEVIGTYDPIPLPKPSHDNSAPVKEINLDFHRAKYWLGQGAEPTDRVAWLFKKAGLLPSFWPKESKLSQEIIKPVIEDIKETQEVPVERIRRR</sequence>
<dbReference type="RefSeq" id="XP_002550585.1">
    <property type="nucleotide sequence ID" value="XM_002550539.1"/>
</dbReference>
<dbReference type="eggNOG" id="KOG3419">
    <property type="taxonomic scope" value="Eukaryota"/>
</dbReference>
<protein>
    <recommendedName>
        <fullName evidence="6">Mitochondrial ribosomal protein S16</fullName>
    </recommendedName>
</protein>
<dbReference type="HAMAP" id="MF_00385">
    <property type="entry name" value="Ribosomal_bS16"/>
    <property type="match status" value="1"/>
</dbReference>
<organism evidence="4 5">
    <name type="scientific">Candida tropicalis (strain ATCC MYA-3404 / T1)</name>
    <name type="common">Yeast</name>
    <dbReference type="NCBI Taxonomy" id="294747"/>
    <lineage>
        <taxon>Eukaryota</taxon>
        <taxon>Fungi</taxon>
        <taxon>Dikarya</taxon>
        <taxon>Ascomycota</taxon>
        <taxon>Saccharomycotina</taxon>
        <taxon>Pichiomycetes</taxon>
        <taxon>Debaryomycetaceae</taxon>
        <taxon>Candida/Lodderomyces clade</taxon>
        <taxon>Candida</taxon>
    </lineage>
</organism>
<dbReference type="GO" id="GO:0032543">
    <property type="term" value="P:mitochondrial translation"/>
    <property type="evidence" value="ECO:0007669"/>
    <property type="project" value="TreeGrafter"/>
</dbReference>
<evidence type="ECO:0000313" key="5">
    <source>
        <dbReference type="Proteomes" id="UP000002037"/>
    </source>
</evidence>
<keyword evidence="5" id="KW-1185">Reference proteome</keyword>
<dbReference type="SUPFAM" id="SSF54565">
    <property type="entry name" value="Ribosomal protein S16"/>
    <property type="match status" value="1"/>
</dbReference>
<dbReference type="NCBIfam" id="TIGR00002">
    <property type="entry name" value="S16"/>
    <property type="match status" value="1"/>
</dbReference>
<dbReference type="PANTHER" id="PTHR12919">
    <property type="entry name" value="30S RIBOSOMAL PROTEIN S16"/>
    <property type="match status" value="1"/>
</dbReference>
<evidence type="ECO:0000256" key="3">
    <source>
        <dbReference type="ARBA" id="ARBA00023274"/>
    </source>
</evidence>
<dbReference type="Proteomes" id="UP000002037">
    <property type="component" value="Unassembled WGS sequence"/>
</dbReference>
<dbReference type="HOGENOM" id="CLU_100590_2_2_1"/>
<keyword evidence="2" id="KW-0689">Ribosomal protein</keyword>
<dbReference type="FunFam" id="3.30.1320.10:FF:000013">
    <property type="entry name" value="Mitochondrial ribosomal protein"/>
    <property type="match status" value="1"/>
</dbReference>